<evidence type="ECO:0000256" key="2">
    <source>
        <dbReference type="SAM" id="Phobius"/>
    </source>
</evidence>
<proteinExistence type="predicted"/>
<feature type="domain" description="Reverse transcriptase/retrotransposon-derived protein RNase H-like" evidence="3">
    <location>
        <begin position="187"/>
        <end position="286"/>
    </location>
</feature>
<dbReference type="Pfam" id="PF17919">
    <property type="entry name" value="RT_RNaseH_2"/>
    <property type="match status" value="1"/>
</dbReference>
<evidence type="ECO:0000313" key="5">
    <source>
        <dbReference type="Proteomes" id="UP000449547"/>
    </source>
</evidence>
<dbReference type="FunFam" id="3.30.70.270:FF:000020">
    <property type="entry name" value="Transposon Tf2-6 polyprotein-like Protein"/>
    <property type="match status" value="1"/>
</dbReference>
<keyword evidence="2" id="KW-1133">Transmembrane helix</keyword>
<dbReference type="InterPro" id="IPR043128">
    <property type="entry name" value="Rev_trsase/Diguanyl_cyclase"/>
</dbReference>
<dbReference type="SUPFAM" id="SSF56672">
    <property type="entry name" value="DNA/RNA polymerases"/>
    <property type="match status" value="1"/>
</dbReference>
<reference evidence="4 5" key="1">
    <citation type="submission" date="2019-07" db="EMBL/GenBank/DDBJ databases">
        <title>Genome assembly of two rare yeast pathogens: Diutina rugosa and Trichomonascus ciferrii.</title>
        <authorList>
            <person name="Mixao V."/>
            <person name="Saus E."/>
            <person name="Hansen A."/>
            <person name="Lass-Flor C."/>
            <person name="Gabaldon T."/>
        </authorList>
    </citation>
    <scope>NUCLEOTIDE SEQUENCE [LARGE SCALE GENOMIC DNA]</scope>
    <source>
        <strain evidence="4 5">CBS 613</strain>
    </source>
</reference>
<dbReference type="InterPro" id="IPR051320">
    <property type="entry name" value="Viral_Replic_Matur_Polypro"/>
</dbReference>
<dbReference type="PANTHER" id="PTHR33064">
    <property type="entry name" value="POL PROTEIN"/>
    <property type="match status" value="1"/>
</dbReference>
<organism evidence="4 5">
    <name type="scientific">Diutina rugosa</name>
    <name type="common">Yeast</name>
    <name type="synonym">Candida rugosa</name>
    <dbReference type="NCBI Taxonomy" id="5481"/>
    <lineage>
        <taxon>Eukaryota</taxon>
        <taxon>Fungi</taxon>
        <taxon>Dikarya</taxon>
        <taxon>Ascomycota</taxon>
        <taxon>Saccharomycotina</taxon>
        <taxon>Pichiomycetes</taxon>
        <taxon>Debaryomycetaceae</taxon>
        <taxon>Diutina</taxon>
    </lineage>
</organism>
<feature type="compositionally biased region" description="Basic and acidic residues" evidence="1">
    <location>
        <begin position="89"/>
        <end position="104"/>
    </location>
</feature>
<evidence type="ECO:0000259" key="3">
    <source>
        <dbReference type="Pfam" id="PF17919"/>
    </source>
</evidence>
<dbReference type="InterPro" id="IPR043502">
    <property type="entry name" value="DNA/RNA_pol_sf"/>
</dbReference>
<dbReference type="EMBL" id="SWFT01000101">
    <property type="protein sequence ID" value="KAA8901636.1"/>
    <property type="molecule type" value="Genomic_DNA"/>
</dbReference>
<dbReference type="GeneID" id="54781815"/>
<dbReference type="RefSeq" id="XP_034012073.1">
    <property type="nucleotide sequence ID" value="XM_034155896.1"/>
</dbReference>
<sequence>MVRDTAVTQAASVSKDGILSEDVMVLLAFFALFAVIVYGFYRFVVFVEWIFEMIVSVIHQVFFQEEQKSSIPKKRNRRRSPKPEAVQQKTEKADEKQNEQEARKQAIKQRSLDQRGSPVNPALVGNAGYAARNHTYRKMKNFPIPKDKRDVQVYTGLVAWMQQMVPNFAEHAVPLTDLLKANRPFKWTPECQAAFDQLKKDVFDSRPLEEFDENAPLNIHVRATDVSVSSAVLQLGKDHEWRPIEYNGQKLQMYEKDWDETTKNLYAILIATRKHRKLLGNKRFVVSTTNRIMSSLVEYRHDRAKEVRDLNELFPQWLMELRPLDFDVEVVDKVHLDK</sequence>
<keyword evidence="2" id="KW-0812">Transmembrane</keyword>
<dbReference type="VEuPathDB" id="FungiDB:DIURU_003164"/>
<accession>A0A642UMC2</accession>
<dbReference type="OrthoDB" id="5096095at2759"/>
<feature type="compositionally biased region" description="Basic residues" evidence="1">
    <location>
        <begin position="71"/>
        <end position="80"/>
    </location>
</feature>
<dbReference type="Gene3D" id="3.30.70.270">
    <property type="match status" value="1"/>
</dbReference>
<evidence type="ECO:0000256" key="1">
    <source>
        <dbReference type="SAM" id="MobiDB-lite"/>
    </source>
</evidence>
<keyword evidence="5" id="KW-1185">Reference proteome</keyword>
<feature type="region of interest" description="Disordered" evidence="1">
    <location>
        <begin position="69"/>
        <end position="125"/>
    </location>
</feature>
<keyword evidence="2" id="KW-0472">Membrane</keyword>
<name>A0A642UMC2_DIURU</name>
<feature type="transmembrane region" description="Helical" evidence="2">
    <location>
        <begin position="23"/>
        <end position="44"/>
    </location>
</feature>
<dbReference type="AlphaFoldDB" id="A0A642UMC2"/>
<evidence type="ECO:0000313" key="4">
    <source>
        <dbReference type="EMBL" id="KAA8901636.1"/>
    </source>
</evidence>
<comment type="caution">
    <text evidence="4">The sequence shown here is derived from an EMBL/GenBank/DDBJ whole genome shotgun (WGS) entry which is preliminary data.</text>
</comment>
<gene>
    <name evidence="4" type="ORF">DIURU_003164</name>
</gene>
<dbReference type="InterPro" id="IPR041577">
    <property type="entry name" value="RT_RNaseH_2"/>
</dbReference>
<protein>
    <recommendedName>
        <fullName evidence="3">Reverse transcriptase/retrotransposon-derived protein RNase H-like domain-containing protein</fullName>
    </recommendedName>
</protein>
<dbReference type="PANTHER" id="PTHR33064:SF37">
    <property type="entry name" value="RIBONUCLEASE H"/>
    <property type="match status" value="1"/>
</dbReference>
<dbReference type="Proteomes" id="UP000449547">
    <property type="component" value="Unassembled WGS sequence"/>
</dbReference>